<protein>
    <recommendedName>
        <fullName evidence="5">Cobalt-precorrin-5B C(1)-methyltransferase</fullName>
        <ecNumber evidence="5">2.1.1.195</ecNumber>
    </recommendedName>
    <alternativeName>
        <fullName evidence="5">Cobalt-precorrin-6A synthase</fullName>
    </alternativeName>
</protein>
<comment type="catalytic activity">
    <reaction evidence="5">
        <text>Co-precorrin-5B + S-adenosyl-L-methionine = Co-precorrin-6A + S-adenosyl-L-homocysteine</text>
        <dbReference type="Rhea" id="RHEA:26285"/>
        <dbReference type="ChEBI" id="CHEBI:57856"/>
        <dbReference type="ChEBI" id="CHEBI:59789"/>
        <dbReference type="ChEBI" id="CHEBI:60063"/>
        <dbReference type="ChEBI" id="CHEBI:60064"/>
        <dbReference type="EC" id="2.1.1.195"/>
    </reaction>
</comment>
<dbReference type="AlphaFoldDB" id="A0A2U1E6R0"/>
<dbReference type="GO" id="GO:0032259">
    <property type="term" value="P:methylation"/>
    <property type="evidence" value="ECO:0007669"/>
    <property type="project" value="UniProtKB-KW"/>
</dbReference>
<evidence type="ECO:0000256" key="3">
    <source>
        <dbReference type="ARBA" id="ARBA00022679"/>
    </source>
</evidence>
<comment type="pathway">
    <text evidence="5">Cofactor biosynthesis; adenosylcobalamin biosynthesis; cob(II)yrinate a,c-diamide from sirohydrochlorin (anaerobic route): step 6/10.</text>
</comment>
<dbReference type="Proteomes" id="UP000245793">
    <property type="component" value="Unassembled WGS sequence"/>
</dbReference>
<keyword evidence="3 5" id="KW-0808">Transferase</keyword>
<dbReference type="HAMAP" id="MF_00787">
    <property type="entry name" value="CbiD"/>
    <property type="match status" value="1"/>
</dbReference>
<dbReference type="EMBL" id="QEKV01000001">
    <property type="protein sequence ID" value="PVY95611.1"/>
    <property type="molecule type" value="Genomic_DNA"/>
</dbReference>
<name>A0A2U1E6R0_9FIRM</name>
<evidence type="ECO:0000313" key="6">
    <source>
        <dbReference type="EMBL" id="PVY95611.1"/>
    </source>
</evidence>
<dbReference type="EC" id="2.1.1.195" evidence="5"/>
<evidence type="ECO:0000256" key="5">
    <source>
        <dbReference type="HAMAP-Rule" id="MF_00787"/>
    </source>
</evidence>
<dbReference type="PANTHER" id="PTHR35863">
    <property type="entry name" value="COBALT-PRECORRIN-5B C(1)-METHYLTRANSFERASE"/>
    <property type="match status" value="1"/>
</dbReference>
<organism evidence="6 7">
    <name type="scientific">Ezakiella coagulans</name>
    <dbReference type="NCBI Taxonomy" id="46507"/>
    <lineage>
        <taxon>Bacteria</taxon>
        <taxon>Bacillati</taxon>
        <taxon>Bacillota</taxon>
        <taxon>Tissierellia</taxon>
        <taxon>Ezakiella</taxon>
    </lineage>
</organism>
<sequence>MEEKLLGKGHEIYENGLRLGYTTGSCATAAALSAAKMLMNDESDILKLETPSGITLILEVLNKKIEGEYAYSEIRKSSGDDPDVTDGILIGAKVRKRNDDKIVITGGEGVGTIKRKGLFGKVGEHAINPTPRKMIQDALKPFGGFDVEIYVPNGREIAKKTYNENMGIEGGISIIGTTGIVHPMSEKALLDTIKLELNMNKEEYGTDEIVLVPGSYGKDMLKKMNVEKPAVEMSNYVGDALKMALEDGFKKIILVGHIGKFSKLSIGIFNTHSNVSDTRMEAFVYYLFKMNAKREDVLKICSQNTAEIAMNMAIDMGYSEVIKLMEKGAEERVRRYLKKSDLDVKVIIYSMERGVI</sequence>
<dbReference type="SUPFAM" id="SSF111342">
    <property type="entry name" value="CbiD-like"/>
    <property type="match status" value="1"/>
</dbReference>
<dbReference type="InterPro" id="IPR002748">
    <property type="entry name" value="CbiD"/>
</dbReference>
<comment type="similarity">
    <text evidence="5">Belongs to the CbiD family.</text>
</comment>
<accession>A0A2U1E6R0</accession>
<evidence type="ECO:0000313" key="7">
    <source>
        <dbReference type="Proteomes" id="UP000245793"/>
    </source>
</evidence>
<dbReference type="NCBIfam" id="TIGR00312">
    <property type="entry name" value="cbiD"/>
    <property type="match status" value="1"/>
</dbReference>
<dbReference type="PANTHER" id="PTHR35863:SF1">
    <property type="entry name" value="COBALT-PRECORRIN-5B C(1)-METHYLTRANSFERASE"/>
    <property type="match status" value="1"/>
</dbReference>
<keyword evidence="4 5" id="KW-0949">S-adenosyl-L-methionine</keyword>
<dbReference type="Pfam" id="PF01888">
    <property type="entry name" value="CbiD"/>
    <property type="match status" value="1"/>
</dbReference>
<dbReference type="Gene3D" id="3.30.2110.10">
    <property type="entry name" value="CbiD-like"/>
    <property type="match status" value="1"/>
</dbReference>
<dbReference type="UniPathway" id="UPA00148">
    <property type="reaction ID" value="UER00227"/>
</dbReference>
<keyword evidence="7" id="KW-1185">Reference proteome</keyword>
<evidence type="ECO:0000256" key="2">
    <source>
        <dbReference type="ARBA" id="ARBA00022603"/>
    </source>
</evidence>
<proteinExistence type="inferred from homology"/>
<dbReference type="RefSeq" id="WP_245893678.1">
    <property type="nucleotide sequence ID" value="NZ_QEKV01000001.1"/>
</dbReference>
<dbReference type="GO" id="GO:0043780">
    <property type="term" value="F:cobalt-precorrin-5B C1-methyltransferase activity"/>
    <property type="evidence" value="ECO:0007669"/>
    <property type="project" value="RHEA"/>
</dbReference>
<comment type="function">
    <text evidence="5">Catalyzes the methylation of C-1 in cobalt-precorrin-5B to form cobalt-precorrin-6A.</text>
</comment>
<evidence type="ECO:0000256" key="4">
    <source>
        <dbReference type="ARBA" id="ARBA00022691"/>
    </source>
</evidence>
<keyword evidence="1 5" id="KW-0169">Cobalamin biosynthesis</keyword>
<evidence type="ECO:0000256" key="1">
    <source>
        <dbReference type="ARBA" id="ARBA00022573"/>
    </source>
</evidence>
<dbReference type="GO" id="GO:0019251">
    <property type="term" value="P:anaerobic cobalamin biosynthetic process"/>
    <property type="evidence" value="ECO:0007669"/>
    <property type="project" value="UniProtKB-UniRule"/>
</dbReference>
<gene>
    <name evidence="5" type="primary">cbiD</name>
    <name evidence="6" type="ORF">C7381_101137</name>
</gene>
<comment type="caution">
    <text evidence="6">The sequence shown here is derived from an EMBL/GenBank/DDBJ whole genome shotgun (WGS) entry which is preliminary data.</text>
</comment>
<dbReference type="PIRSF" id="PIRSF026782">
    <property type="entry name" value="CbiD"/>
    <property type="match status" value="1"/>
</dbReference>
<dbReference type="InterPro" id="IPR036074">
    <property type="entry name" value="CbiD_sf"/>
</dbReference>
<keyword evidence="2 5" id="KW-0489">Methyltransferase</keyword>
<reference evidence="6 7" key="1">
    <citation type="submission" date="2018-04" db="EMBL/GenBank/DDBJ databases">
        <title>Genomic Encyclopedia of Type Strains, Phase IV (KMG-IV): sequencing the most valuable type-strain genomes for metagenomic binning, comparative biology and taxonomic classification.</title>
        <authorList>
            <person name="Goeker M."/>
        </authorList>
    </citation>
    <scope>NUCLEOTIDE SEQUENCE [LARGE SCALE GENOMIC DNA]</scope>
    <source>
        <strain evidence="6 7">DSM 20705</strain>
    </source>
</reference>